<dbReference type="InterPro" id="IPR036514">
    <property type="entry name" value="SGNH_hydro_sf"/>
</dbReference>
<dbReference type="CDD" id="cd00229">
    <property type="entry name" value="SGNH_hydrolase"/>
    <property type="match status" value="1"/>
</dbReference>
<keyword evidence="3" id="KW-0378">Hydrolase</keyword>
<dbReference type="Gene3D" id="3.40.50.1110">
    <property type="entry name" value="SGNH hydrolase"/>
    <property type="match status" value="1"/>
</dbReference>
<dbReference type="RefSeq" id="WP_226747701.1">
    <property type="nucleotide sequence ID" value="NZ_JAJATZ010000002.1"/>
</dbReference>
<dbReference type="InterPro" id="IPR013830">
    <property type="entry name" value="SGNH_hydro"/>
</dbReference>
<feature type="signal peptide" evidence="1">
    <location>
        <begin position="1"/>
        <end position="20"/>
    </location>
</feature>
<name>A0ABS8BSY2_9RHOB</name>
<dbReference type="EMBL" id="JAJATZ010000002">
    <property type="protein sequence ID" value="MCB5198833.1"/>
    <property type="molecule type" value="Genomic_DNA"/>
</dbReference>
<evidence type="ECO:0000256" key="1">
    <source>
        <dbReference type="SAM" id="SignalP"/>
    </source>
</evidence>
<keyword evidence="1" id="KW-0732">Signal</keyword>
<proteinExistence type="predicted"/>
<keyword evidence="4" id="KW-1185">Reference proteome</keyword>
<accession>A0ABS8BSY2</accession>
<dbReference type="GO" id="GO:0016787">
    <property type="term" value="F:hydrolase activity"/>
    <property type="evidence" value="ECO:0007669"/>
    <property type="project" value="UniProtKB-KW"/>
</dbReference>
<organism evidence="3 4">
    <name type="scientific">Loktanella gaetbuli</name>
    <dbReference type="NCBI Taxonomy" id="2881335"/>
    <lineage>
        <taxon>Bacteria</taxon>
        <taxon>Pseudomonadati</taxon>
        <taxon>Pseudomonadota</taxon>
        <taxon>Alphaproteobacteria</taxon>
        <taxon>Rhodobacterales</taxon>
        <taxon>Roseobacteraceae</taxon>
        <taxon>Loktanella</taxon>
    </lineage>
</organism>
<dbReference type="Proteomes" id="UP001138961">
    <property type="component" value="Unassembled WGS sequence"/>
</dbReference>
<feature type="chain" id="PRO_5045640270" evidence="1">
    <location>
        <begin position="21"/>
        <end position="225"/>
    </location>
</feature>
<feature type="domain" description="SGNH hydrolase-type esterase" evidence="2">
    <location>
        <begin position="27"/>
        <end position="199"/>
    </location>
</feature>
<dbReference type="SUPFAM" id="SSF52266">
    <property type="entry name" value="SGNH hydrolase"/>
    <property type="match status" value="1"/>
</dbReference>
<evidence type="ECO:0000313" key="4">
    <source>
        <dbReference type="Proteomes" id="UP001138961"/>
    </source>
</evidence>
<sequence>MRAVASVVCALLAGCAPPQTGPVTITAVGDSVLSWNRLSGQDIPRVAAAALDRGVANRSVPGARFLTAIPAQYRAGDWDWVIVNGGANDLSRDCGCDGCDFTLDALISADGQTGAMPRFVRDIADRGPRVLVLGYYGTSVAGGPLADCADELTELSTRLATLAARDPRIVFVDAKDAIDPANLDLYARDLVHPSAQGSALIGAEIARAITMSDPRAGRFQLEASR</sequence>
<comment type="caution">
    <text evidence="3">The sequence shown here is derived from an EMBL/GenBank/DDBJ whole genome shotgun (WGS) entry which is preliminary data.</text>
</comment>
<dbReference type="Pfam" id="PF13472">
    <property type="entry name" value="Lipase_GDSL_2"/>
    <property type="match status" value="1"/>
</dbReference>
<evidence type="ECO:0000259" key="2">
    <source>
        <dbReference type="Pfam" id="PF13472"/>
    </source>
</evidence>
<reference evidence="3" key="1">
    <citation type="submission" date="2021-10" db="EMBL/GenBank/DDBJ databases">
        <title>Loktanella gaetbuli sp. nov., isolated from a tidal flat.</title>
        <authorList>
            <person name="Park S."/>
            <person name="Yoon J.-H."/>
        </authorList>
    </citation>
    <scope>NUCLEOTIDE SEQUENCE</scope>
    <source>
        <strain evidence="3">TSTF-M6</strain>
    </source>
</reference>
<protein>
    <submittedName>
        <fullName evidence="3">SGNH/GDSL hydrolase family protein</fullName>
    </submittedName>
</protein>
<gene>
    <name evidence="3" type="ORF">LGQ03_06235</name>
</gene>
<dbReference type="PROSITE" id="PS51257">
    <property type="entry name" value="PROKAR_LIPOPROTEIN"/>
    <property type="match status" value="1"/>
</dbReference>
<evidence type="ECO:0000313" key="3">
    <source>
        <dbReference type="EMBL" id="MCB5198833.1"/>
    </source>
</evidence>